<gene>
    <name evidence="1" type="ORF">EV182_001511</name>
</gene>
<accession>A0ACC1HFG8</accession>
<proteinExistence type="predicted"/>
<name>A0ACC1HFG8_9FUNG</name>
<feature type="non-terminal residue" evidence="1">
    <location>
        <position position="507"/>
    </location>
</feature>
<protein>
    <submittedName>
        <fullName evidence="1">Uncharacterized protein</fullName>
    </submittedName>
</protein>
<dbReference type="Proteomes" id="UP001145114">
    <property type="component" value="Unassembled WGS sequence"/>
</dbReference>
<comment type="caution">
    <text evidence="1">The sequence shown here is derived from an EMBL/GenBank/DDBJ whole genome shotgun (WGS) entry which is preliminary data.</text>
</comment>
<sequence length="507" mass="57982">MPIRDAPLPYELRLAICKYTNPYALKQLQQLGDDWRQPAAEVQWHEYKWLRSIDTMDVAQILCNRQFIRHLRIGESSKITMPIQFLEAYGLWDHLSLLWGRTAACEDHQEYSTTVSECRQYLELRFTKNTKMFCDFIGFLFPKLTCLTLHLDHYRPEIIDTVLRHMALHSVRIRCMSSATPAGRPHLGLEPFYSGYVEPNYLAFSKLSHLEISFFRVPAHLLVAISQHFKQLEYLKVCVESSLDLDDIDSDDRDDKTESMGAGGASVMFTTLKQLVIYSVNHINVDDRLGICSYHFPVLEKLVCTSTAPSVNQYRPNQLFERVFSKPWPLLKSLTLPFITDALVAKITNTSPYLYELEVEADHFYLSPPLMTVRSTNMLDLGNGVSTTDTTYSEEEAEYGQEFTGEKILTDTGYLNIMQSLPNLTSLVIGSNTENRPHLLTNTFLDSEELTNSWECGKNLRRLLVMNWCLSPRSLSILLSAMPSLEALCIYIHDESDLASLNGLGDK</sequence>
<keyword evidence="2" id="KW-1185">Reference proteome</keyword>
<reference evidence="1" key="1">
    <citation type="submission" date="2022-06" db="EMBL/GenBank/DDBJ databases">
        <title>Phylogenomic reconstructions and comparative analyses of Kickxellomycotina fungi.</title>
        <authorList>
            <person name="Reynolds N.K."/>
            <person name="Stajich J.E."/>
            <person name="Barry K."/>
            <person name="Grigoriev I.V."/>
            <person name="Crous P."/>
            <person name="Smith M.E."/>
        </authorList>
    </citation>
    <scope>NUCLEOTIDE SEQUENCE</scope>
    <source>
        <strain evidence="1">RSA 2271</strain>
    </source>
</reference>
<organism evidence="1 2">
    <name type="scientific">Spiromyces aspiralis</name>
    <dbReference type="NCBI Taxonomy" id="68401"/>
    <lineage>
        <taxon>Eukaryota</taxon>
        <taxon>Fungi</taxon>
        <taxon>Fungi incertae sedis</taxon>
        <taxon>Zoopagomycota</taxon>
        <taxon>Kickxellomycotina</taxon>
        <taxon>Kickxellomycetes</taxon>
        <taxon>Kickxellales</taxon>
        <taxon>Kickxellaceae</taxon>
        <taxon>Spiromyces</taxon>
    </lineage>
</organism>
<evidence type="ECO:0000313" key="2">
    <source>
        <dbReference type="Proteomes" id="UP001145114"/>
    </source>
</evidence>
<evidence type="ECO:0000313" key="1">
    <source>
        <dbReference type="EMBL" id="KAJ1675313.1"/>
    </source>
</evidence>
<dbReference type="EMBL" id="JAMZIH010005367">
    <property type="protein sequence ID" value="KAJ1675313.1"/>
    <property type="molecule type" value="Genomic_DNA"/>
</dbReference>